<protein>
    <recommendedName>
        <fullName evidence="4">Macrocin O-methyltransferase</fullName>
    </recommendedName>
</protein>
<dbReference type="PANTHER" id="PTHR40036">
    <property type="entry name" value="MACROCIN O-METHYLTRANSFERASE"/>
    <property type="match status" value="1"/>
</dbReference>
<organism evidence="3">
    <name type="scientific">Phaeocystis antarctica</name>
    <dbReference type="NCBI Taxonomy" id="33657"/>
    <lineage>
        <taxon>Eukaryota</taxon>
        <taxon>Haptista</taxon>
        <taxon>Haptophyta</taxon>
        <taxon>Prymnesiophyceae</taxon>
        <taxon>Phaeocystales</taxon>
        <taxon>Phaeocystaceae</taxon>
        <taxon>Phaeocystis</taxon>
    </lineage>
</organism>
<evidence type="ECO:0000313" key="3">
    <source>
        <dbReference type="EMBL" id="CAD8478069.1"/>
    </source>
</evidence>
<feature type="region of interest" description="Disordered" evidence="1">
    <location>
        <begin position="15"/>
        <end position="58"/>
    </location>
</feature>
<feature type="compositionally biased region" description="Basic and acidic residues" evidence="1">
    <location>
        <begin position="47"/>
        <end position="58"/>
    </location>
</feature>
<dbReference type="InterPro" id="IPR008884">
    <property type="entry name" value="TylF_MeTrfase"/>
</dbReference>
<dbReference type="EMBL" id="HBEP01009770">
    <property type="protein sequence ID" value="CAD8478069.1"/>
    <property type="molecule type" value="Transcribed_RNA"/>
</dbReference>
<dbReference type="Pfam" id="PF05711">
    <property type="entry name" value="TylF"/>
    <property type="match status" value="1"/>
</dbReference>
<feature type="signal peptide" evidence="2">
    <location>
        <begin position="1"/>
        <end position="18"/>
    </location>
</feature>
<keyword evidence="2" id="KW-0732">Signal</keyword>
<sequence>MRSIHTLLLATLATPSNAASRPPASRGEANYTRNRTDVSAPASSRKLKSEDPPVSKLEAPDGAKLMEFHRVTSPLATAGLVSPGLTMISPSHIAFEQKAVKKLNGNPYVAGDIVECGVWRGGSMVALILAQIQTSTRARILDRNFWLFDTFEGLPPPTAEDGERVKTTWNSVHSDAHNFREDKGGLTRMSNGQVKWNYGSIDMVRAALGLTGYPSNQINFVRGKVEDTLADPAVKAVLPERIALLRLDTDWYKSTRAELDVLFDRIVPGGFLIIDDYCTWGGSRRAADEFFKNRSMVANPKVGPCLVYEKPAQRAD</sequence>
<dbReference type="PANTHER" id="PTHR40036:SF1">
    <property type="entry name" value="MACROCIN O-METHYLTRANSFERASE"/>
    <property type="match status" value="1"/>
</dbReference>
<name>A0A7S0HC44_9EUKA</name>
<dbReference type="InterPro" id="IPR029063">
    <property type="entry name" value="SAM-dependent_MTases_sf"/>
</dbReference>
<proteinExistence type="predicted"/>
<feature type="chain" id="PRO_5031526813" description="Macrocin O-methyltransferase" evidence="2">
    <location>
        <begin position="19"/>
        <end position="316"/>
    </location>
</feature>
<gene>
    <name evidence="3" type="ORF">PANT1444_LOCUS5507</name>
</gene>
<dbReference type="AlphaFoldDB" id="A0A7S0HC44"/>
<evidence type="ECO:0000256" key="1">
    <source>
        <dbReference type="SAM" id="MobiDB-lite"/>
    </source>
</evidence>
<evidence type="ECO:0000256" key="2">
    <source>
        <dbReference type="SAM" id="SignalP"/>
    </source>
</evidence>
<accession>A0A7S0HC44</accession>
<evidence type="ECO:0008006" key="4">
    <source>
        <dbReference type="Google" id="ProtNLM"/>
    </source>
</evidence>
<dbReference type="Gene3D" id="3.40.50.150">
    <property type="entry name" value="Vaccinia Virus protein VP39"/>
    <property type="match status" value="1"/>
</dbReference>
<reference evidence="3" key="1">
    <citation type="submission" date="2021-01" db="EMBL/GenBank/DDBJ databases">
        <authorList>
            <person name="Corre E."/>
            <person name="Pelletier E."/>
            <person name="Niang G."/>
            <person name="Scheremetjew M."/>
            <person name="Finn R."/>
            <person name="Kale V."/>
            <person name="Holt S."/>
            <person name="Cochrane G."/>
            <person name="Meng A."/>
            <person name="Brown T."/>
            <person name="Cohen L."/>
        </authorList>
    </citation>
    <scope>NUCLEOTIDE SEQUENCE</scope>
    <source>
        <strain evidence="3">CCMP1374</strain>
    </source>
</reference>